<organism evidence="7 8">
    <name type="scientific">Tanacetum coccineum</name>
    <dbReference type="NCBI Taxonomy" id="301880"/>
    <lineage>
        <taxon>Eukaryota</taxon>
        <taxon>Viridiplantae</taxon>
        <taxon>Streptophyta</taxon>
        <taxon>Embryophyta</taxon>
        <taxon>Tracheophyta</taxon>
        <taxon>Spermatophyta</taxon>
        <taxon>Magnoliopsida</taxon>
        <taxon>eudicotyledons</taxon>
        <taxon>Gunneridae</taxon>
        <taxon>Pentapetalae</taxon>
        <taxon>asterids</taxon>
        <taxon>campanulids</taxon>
        <taxon>Asterales</taxon>
        <taxon>Asteraceae</taxon>
        <taxon>Asteroideae</taxon>
        <taxon>Anthemideae</taxon>
        <taxon>Anthemidinae</taxon>
        <taxon>Tanacetum</taxon>
    </lineage>
</organism>
<evidence type="ECO:0000256" key="2">
    <source>
        <dbReference type="ARBA" id="ARBA00010199"/>
    </source>
</evidence>
<evidence type="ECO:0000313" key="8">
    <source>
        <dbReference type="Proteomes" id="UP001151760"/>
    </source>
</evidence>
<comment type="subcellular location">
    <subcellularLocation>
        <location evidence="1">Membrane</location>
        <topology evidence="1">Multi-pass membrane protein</topology>
    </subcellularLocation>
</comment>
<protein>
    <submittedName>
        <fullName evidence="7">DETOXIFICATION 12-like protein</fullName>
    </submittedName>
</protein>
<feature type="transmembrane region" description="Helical" evidence="6">
    <location>
        <begin position="173"/>
        <end position="196"/>
    </location>
</feature>
<feature type="transmembrane region" description="Helical" evidence="6">
    <location>
        <begin position="144"/>
        <end position="161"/>
    </location>
</feature>
<reference evidence="7" key="1">
    <citation type="journal article" date="2022" name="Int. J. Mol. Sci.">
        <title>Draft Genome of Tanacetum Coccineum: Genomic Comparison of Closely Related Tanacetum-Family Plants.</title>
        <authorList>
            <person name="Yamashiro T."/>
            <person name="Shiraishi A."/>
            <person name="Nakayama K."/>
            <person name="Satake H."/>
        </authorList>
    </citation>
    <scope>NUCLEOTIDE SEQUENCE</scope>
</reference>
<feature type="transmembrane region" description="Helical" evidence="6">
    <location>
        <begin position="202"/>
        <end position="227"/>
    </location>
</feature>
<feature type="transmembrane region" description="Helical" evidence="6">
    <location>
        <begin position="65"/>
        <end position="86"/>
    </location>
</feature>
<feature type="transmembrane region" description="Helical" evidence="6">
    <location>
        <begin position="286"/>
        <end position="305"/>
    </location>
</feature>
<dbReference type="InterPro" id="IPR045069">
    <property type="entry name" value="MATE_euk"/>
</dbReference>
<evidence type="ECO:0000256" key="6">
    <source>
        <dbReference type="SAM" id="Phobius"/>
    </source>
</evidence>
<keyword evidence="3 6" id="KW-0812">Transmembrane</keyword>
<dbReference type="NCBIfam" id="TIGR00797">
    <property type="entry name" value="matE"/>
    <property type="match status" value="1"/>
</dbReference>
<name>A0ABQ5BYE4_9ASTR</name>
<proteinExistence type="inferred from homology"/>
<dbReference type="EMBL" id="BQNB010013702">
    <property type="protein sequence ID" value="GJT19249.1"/>
    <property type="molecule type" value="Genomic_DNA"/>
</dbReference>
<feature type="transmembrane region" description="Helical" evidence="6">
    <location>
        <begin position="326"/>
        <end position="348"/>
    </location>
</feature>
<accession>A0ABQ5BYE4</accession>
<feature type="transmembrane region" description="Helical" evidence="6">
    <location>
        <begin position="106"/>
        <end position="124"/>
    </location>
</feature>
<evidence type="ECO:0000313" key="7">
    <source>
        <dbReference type="EMBL" id="GJT19249.1"/>
    </source>
</evidence>
<comment type="caution">
    <text evidence="7">The sequence shown here is derived from an EMBL/GenBank/DDBJ whole genome shotgun (WGS) entry which is preliminary data.</text>
</comment>
<feature type="transmembrane region" description="Helical" evidence="6">
    <location>
        <begin position="28"/>
        <end position="45"/>
    </location>
</feature>
<evidence type="ECO:0000256" key="5">
    <source>
        <dbReference type="ARBA" id="ARBA00023136"/>
    </source>
</evidence>
<sequence>MEEGLLLKERNNNRQVTCRVLVEEMKKLGFVAGPMAVVTLSQYLLQVTSVMMVGHLGELALSSTSIAISLSGVTGFSLIMGMSSALETLCGQAYGAQQYKKFGNQIYTAILSLLIVCIPLAVFWKYTETILIFVGQSPSISHEAGKFITYLIPALFAYAILQPLVRYFQMQSMLLPMLASSAVALCLHIPLCWALVYKTSLGNIGAAISIGVAMWSNAIFLLFYMIYSPSCAKTRSLISVEVFYGMRQFFSFAIPSAIMICLELWSYEFLVLLSGLLPNPELETSVLAICLNTIVTLYAIPFGFAAGVSTRVSNELGAGNPEGARVAVHSIMILTVAETLIVSTAVFASRHVFGYIFTNEKEVVNYVTNIAPFLCLNIVMDSLQGTLSGIARGVGWQHIGAYANLAAYYLFGIPAKMARERLSVGECSIDDLLV</sequence>
<dbReference type="PANTHER" id="PTHR11206">
    <property type="entry name" value="MULTIDRUG RESISTANCE PROTEIN"/>
    <property type="match status" value="1"/>
</dbReference>
<gene>
    <name evidence="7" type="ORF">Tco_0877955</name>
</gene>
<evidence type="ECO:0000256" key="3">
    <source>
        <dbReference type="ARBA" id="ARBA00022692"/>
    </source>
</evidence>
<dbReference type="Pfam" id="PF01554">
    <property type="entry name" value="MatE"/>
    <property type="match status" value="2"/>
</dbReference>
<comment type="similarity">
    <text evidence="2">Belongs to the multi antimicrobial extrusion (MATE) (TC 2.A.66.1) family.</text>
</comment>
<keyword evidence="8" id="KW-1185">Reference proteome</keyword>
<keyword evidence="4 6" id="KW-1133">Transmembrane helix</keyword>
<dbReference type="CDD" id="cd13132">
    <property type="entry name" value="MATE_eukaryotic"/>
    <property type="match status" value="1"/>
</dbReference>
<evidence type="ECO:0000256" key="4">
    <source>
        <dbReference type="ARBA" id="ARBA00022989"/>
    </source>
</evidence>
<reference evidence="7" key="2">
    <citation type="submission" date="2022-01" db="EMBL/GenBank/DDBJ databases">
        <authorList>
            <person name="Yamashiro T."/>
            <person name="Shiraishi A."/>
            <person name="Satake H."/>
            <person name="Nakayama K."/>
        </authorList>
    </citation>
    <scope>NUCLEOTIDE SEQUENCE</scope>
</reference>
<feature type="transmembrane region" description="Helical" evidence="6">
    <location>
        <begin position="248"/>
        <end position="266"/>
    </location>
</feature>
<evidence type="ECO:0000256" key="1">
    <source>
        <dbReference type="ARBA" id="ARBA00004141"/>
    </source>
</evidence>
<keyword evidence="5 6" id="KW-0472">Membrane</keyword>
<dbReference type="Proteomes" id="UP001151760">
    <property type="component" value="Unassembled WGS sequence"/>
</dbReference>
<dbReference type="InterPro" id="IPR002528">
    <property type="entry name" value="MATE_fam"/>
</dbReference>